<protein>
    <submittedName>
        <fullName evidence="2">Uncharacterized protein</fullName>
    </submittedName>
</protein>
<proteinExistence type="predicted"/>
<sequence length="93" mass="10918">MKKIPPSVLAHVKRHYNRRIVLPTQLKFVCLLENTSGIDVGFFCFYRRNCSLADGVALFNPYYFPFGFLQPFLPFLIFNASLWQPPRTIIRHL</sequence>
<gene>
    <name evidence="2" type="ORF">XELAEV_18024097mg</name>
</gene>
<evidence type="ECO:0000313" key="2">
    <source>
        <dbReference type="EMBL" id="OCT85926.1"/>
    </source>
</evidence>
<accession>A0A974D7U9</accession>
<keyword evidence="1" id="KW-1133">Transmembrane helix</keyword>
<keyword evidence="1" id="KW-0812">Transmembrane</keyword>
<dbReference type="Proteomes" id="UP000694892">
    <property type="component" value="Chromosome 4L"/>
</dbReference>
<name>A0A974D7U9_XENLA</name>
<dbReference type="EMBL" id="CM004472">
    <property type="protein sequence ID" value="OCT85926.1"/>
    <property type="molecule type" value="Genomic_DNA"/>
</dbReference>
<dbReference type="AlphaFoldDB" id="A0A974D7U9"/>
<organism evidence="2 3">
    <name type="scientific">Xenopus laevis</name>
    <name type="common">African clawed frog</name>
    <dbReference type="NCBI Taxonomy" id="8355"/>
    <lineage>
        <taxon>Eukaryota</taxon>
        <taxon>Metazoa</taxon>
        <taxon>Chordata</taxon>
        <taxon>Craniata</taxon>
        <taxon>Vertebrata</taxon>
        <taxon>Euteleostomi</taxon>
        <taxon>Amphibia</taxon>
        <taxon>Batrachia</taxon>
        <taxon>Anura</taxon>
        <taxon>Pipoidea</taxon>
        <taxon>Pipidae</taxon>
        <taxon>Xenopodinae</taxon>
        <taxon>Xenopus</taxon>
        <taxon>Xenopus</taxon>
    </lineage>
</organism>
<evidence type="ECO:0000313" key="3">
    <source>
        <dbReference type="Proteomes" id="UP000694892"/>
    </source>
</evidence>
<evidence type="ECO:0000256" key="1">
    <source>
        <dbReference type="SAM" id="Phobius"/>
    </source>
</evidence>
<feature type="transmembrane region" description="Helical" evidence="1">
    <location>
        <begin position="62"/>
        <end position="83"/>
    </location>
</feature>
<reference evidence="3" key="1">
    <citation type="journal article" date="2016" name="Nature">
        <title>Genome evolution in the allotetraploid frog Xenopus laevis.</title>
        <authorList>
            <person name="Session A.M."/>
            <person name="Uno Y."/>
            <person name="Kwon T."/>
            <person name="Chapman J.A."/>
            <person name="Toyoda A."/>
            <person name="Takahashi S."/>
            <person name="Fukui A."/>
            <person name="Hikosaka A."/>
            <person name="Suzuki A."/>
            <person name="Kondo M."/>
            <person name="van Heeringen S.J."/>
            <person name="Quigley I."/>
            <person name="Heinz S."/>
            <person name="Ogino H."/>
            <person name="Ochi H."/>
            <person name="Hellsten U."/>
            <person name="Lyons J.B."/>
            <person name="Simakov O."/>
            <person name="Putnam N."/>
            <person name="Stites J."/>
            <person name="Kuroki Y."/>
            <person name="Tanaka T."/>
            <person name="Michiue T."/>
            <person name="Watanabe M."/>
            <person name="Bogdanovic O."/>
            <person name="Lister R."/>
            <person name="Georgiou G."/>
            <person name="Paranjpe S.S."/>
            <person name="van Kruijsbergen I."/>
            <person name="Shu S."/>
            <person name="Carlson J."/>
            <person name="Kinoshita T."/>
            <person name="Ohta Y."/>
            <person name="Mawaribuchi S."/>
            <person name="Jenkins J."/>
            <person name="Grimwood J."/>
            <person name="Schmutz J."/>
            <person name="Mitros T."/>
            <person name="Mozaffari S.V."/>
            <person name="Suzuki Y."/>
            <person name="Haramoto Y."/>
            <person name="Yamamoto T.S."/>
            <person name="Takagi C."/>
            <person name="Heald R."/>
            <person name="Miller K."/>
            <person name="Haudenschild C."/>
            <person name="Kitzman J."/>
            <person name="Nakayama T."/>
            <person name="Izutsu Y."/>
            <person name="Robert J."/>
            <person name="Fortriede J."/>
            <person name="Burns K."/>
            <person name="Lotay V."/>
            <person name="Karimi K."/>
            <person name="Yasuoka Y."/>
            <person name="Dichmann D.S."/>
            <person name="Flajnik M.F."/>
            <person name="Houston D.W."/>
            <person name="Shendure J."/>
            <person name="DuPasquier L."/>
            <person name="Vize P.D."/>
            <person name="Zorn A.M."/>
            <person name="Ito M."/>
            <person name="Marcotte E.M."/>
            <person name="Wallingford J.B."/>
            <person name="Ito Y."/>
            <person name="Asashima M."/>
            <person name="Ueno N."/>
            <person name="Matsuda Y."/>
            <person name="Veenstra G.J."/>
            <person name="Fujiyama A."/>
            <person name="Harland R.M."/>
            <person name="Taira M."/>
            <person name="Rokhsar D.S."/>
        </authorList>
    </citation>
    <scope>NUCLEOTIDE SEQUENCE [LARGE SCALE GENOMIC DNA]</scope>
    <source>
        <strain evidence="3">J</strain>
    </source>
</reference>
<keyword evidence="1" id="KW-0472">Membrane</keyword>